<keyword evidence="2" id="KW-0472">Membrane</keyword>
<name>A0ABV1NIA3_9GAMM</name>
<dbReference type="InterPro" id="IPR045584">
    <property type="entry name" value="Pilin-like"/>
</dbReference>
<dbReference type="Proteomes" id="UP001442468">
    <property type="component" value="Unassembled WGS sequence"/>
</dbReference>
<evidence type="ECO:0000313" key="4">
    <source>
        <dbReference type="Proteomes" id="UP001442468"/>
    </source>
</evidence>
<dbReference type="SUPFAM" id="SSF54523">
    <property type="entry name" value="Pili subunits"/>
    <property type="match status" value="1"/>
</dbReference>
<dbReference type="Gene3D" id="3.30.700.10">
    <property type="entry name" value="Glycoprotein, Type 4 Pilin"/>
    <property type="match status" value="1"/>
</dbReference>
<reference evidence="3 4" key="1">
    <citation type="submission" date="2024-05" db="EMBL/GenBank/DDBJ databases">
        <title>Halomonas sp. SSM6 16S ribosomal RNA gene Genome sequencing and assembly.</title>
        <authorList>
            <person name="Yook S."/>
        </authorList>
    </citation>
    <scope>NUCLEOTIDE SEQUENCE [LARGE SCALE GENOMIC DNA]</scope>
    <source>
        <strain evidence="3 4">SSM6</strain>
    </source>
</reference>
<comment type="caution">
    <text evidence="3">The sequence shown here is derived from an EMBL/GenBank/DDBJ whole genome shotgun (WGS) entry which is preliminary data.</text>
</comment>
<sequence length="178" mass="19118">MAFFAGTLSETRVLIHTETNTPIRRETYRVPPPNTRHRPQAPTGITRHNAGFTLLELLIAVAVIVILAAIAIPNYQGYVERARVTDGKSGLMQAASEMERCYTVSSTYPATGCLKTTSSPDDVYPTITLEASGASFTLKASDGTRITDGCEVLWVKSTGVKGSGDNLDAVPPDPGDCW</sequence>
<proteinExistence type="predicted"/>
<dbReference type="Pfam" id="PF16732">
    <property type="entry name" value="ComP_DUS"/>
    <property type="match status" value="1"/>
</dbReference>
<dbReference type="RefSeq" id="WP_349763050.1">
    <property type="nucleotide sequence ID" value="NZ_JBEGCJ010000007.1"/>
</dbReference>
<evidence type="ECO:0000313" key="3">
    <source>
        <dbReference type="EMBL" id="MEQ6918769.1"/>
    </source>
</evidence>
<dbReference type="NCBIfam" id="TIGR02532">
    <property type="entry name" value="IV_pilin_GFxxxE"/>
    <property type="match status" value="1"/>
</dbReference>
<protein>
    <submittedName>
        <fullName evidence="3">Type IV pilin protein</fullName>
    </submittedName>
</protein>
<accession>A0ABV1NIA3</accession>
<evidence type="ECO:0000256" key="1">
    <source>
        <dbReference type="SAM" id="MobiDB-lite"/>
    </source>
</evidence>
<dbReference type="InterPro" id="IPR031982">
    <property type="entry name" value="PilE-like"/>
</dbReference>
<evidence type="ECO:0000256" key="2">
    <source>
        <dbReference type="SAM" id="Phobius"/>
    </source>
</evidence>
<feature type="transmembrane region" description="Helical" evidence="2">
    <location>
        <begin position="52"/>
        <end position="73"/>
    </location>
</feature>
<keyword evidence="2" id="KW-0812">Transmembrane</keyword>
<gene>
    <name evidence="3" type="ORF">ABE960_14720</name>
</gene>
<dbReference type="InterPro" id="IPR012902">
    <property type="entry name" value="N_methyl_site"/>
</dbReference>
<dbReference type="PROSITE" id="PS00409">
    <property type="entry name" value="PROKAR_NTER_METHYL"/>
    <property type="match status" value="1"/>
</dbReference>
<keyword evidence="2" id="KW-1133">Transmembrane helix</keyword>
<dbReference type="EMBL" id="JBEGCJ010000007">
    <property type="protein sequence ID" value="MEQ6918769.1"/>
    <property type="molecule type" value="Genomic_DNA"/>
</dbReference>
<dbReference type="Pfam" id="PF07963">
    <property type="entry name" value="N_methyl"/>
    <property type="match status" value="1"/>
</dbReference>
<organism evidence="3 4">
    <name type="scientific">Halomonas aquatica</name>
    <dbReference type="NCBI Taxonomy" id="3151123"/>
    <lineage>
        <taxon>Bacteria</taxon>
        <taxon>Pseudomonadati</taxon>
        <taxon>Pseudomonadota</taxon>
        <taxon>Gammaproteobacteria</taxon>
        <taxon>Oceanospirillales</taxon>
        <taxon>Halomonadaceae</taxon>
        <taxon>Halomonas</taxon>
    </lineage>
</organism>
<feature type="region of interest" description="Disordered" evidence="1">
    <location>
        <begin position="25"/>
        <end position="44"/>
    </location>
</feature>
<keyword evidence="4" id="KW-1185">Reference proteome</keyword>